<dbReference type="Pfam" id="PF14938">
    <property type="entry name" value="SNAP"/>
    <property type="match status" value="1"/>
</dbReference>
<evidence type="ECO:0000256" key="3">
    <source>
        <dbReference type="ARBA" id="ARBA00022927"/>
    </source>
</evidence>
<dbReference type="InterPro" id="IPR011990">
    <property type="entry name" value="TPR-like_helical_dom_sf"/>
</dbReference>
<dbReference type="GO" id="GO:0006886">
    <property type="term" value="P:intracellular protein transport"/>
    <property type="evidence" value="ECO:0007669"/>
    <property type="project" value="InterPro"/>
</dbReference>
<evidence type="ECO:0000313" key="5">
    <source>
        <dbReference type="Proteomes" id="UP000287651"/>
    </source>
</evidence>
<protein>
    <submittedName>
        <fullName evidence="4">Uncharacterized protein</fullName>
    </submittedName>
</protein>
<comment type="caution">
    <text evidence="4">The sequence shown here is derived from an EMBL/GenBank/DDBJ whole genome shotgun (WGS) entry which is preliminary data.</text>
</comment>
<dbReference type="GO" id="GO:0035494">
    <property type="term" value="P:SNARE complex disassembly"/>
    <property type="evidence" value="ECO:0007669"/>
    <property type="project" value="TreeGrafter"/>
</dbReference>
<gene>
    <name evidence="4" type="ORF">B296_00032322</name>
</gene>
<name>A0A427AE13_ENSVE</name>
<dbReference type="AlphaFoldDB" id="A0A427AE13"/>
<organism evidence="4 5">
    <name type="scientific">Ensete ventricosum</name>
    <name type="common">Abyssinian banana</name>
    <name type="synonym">Musa ensete</name>
    <dbReference type="NCBI Taxonomy" id="4639"/>
    <lineage>
        <taxon>Eukaryota</taxon>
        <taxon>Viridiplantae</taxon>
        <taxon>Streptophyta</taxon>
        <taxon>Embryophyta</taxon>
        <taxon>Tracheophyta</taxon>
        <taxon>Spermatophyta</taxon>
        <taxon>Magnoliopsida</taxon>
        <taxon>Liliopsida</taxon>
        <taxon>Zingiberales</taxon>
        <taxon>Musaceae</taxon>
        <taxon>Ensete</taxon>
    </lineage>
</organism>
<dbReference type="GO" id="GO:0019905">
    <property type="term" value="F:syntaxin binding"/>
    <property type="evidence" value="ECO:0007669"/>
    <property type="project" value="TreeGrafter"/>
</dbReference>
<dbReference type="Gene3D" id="1.25.40.10">
    <property type="entry name" value="Tetratricopeptide repeat domain"/>
    <property type="match status" value="1"/>
</dbReference>
<reference evidence="4 5" key="1">
    <citation type="journal article" date="2014" name="Agronomy (Basel)">
        <title>A Draft Genome Sequence for Ensete ventricosum, the Drought-Tolerant Tree Against Hunger.</title>
        <authorList>
            <person name="Harrison J."/>
            <person name="Moore K.A."/>
            <person name="Paszkiewicz K."/>
            <person name="Jones T."/>
            <person name="Grant M."/>
            <person name="Ambacheew D."/>
            <person name="Muzemil S."/>
            <person name="Studholme D.J."/>
        </authorList>
    </citation>
    <scope>NUCLEOTIDE SEQUENCE [LARGE SCALE GENOMIC DNA]</scope>
</reference>
<proteinExistence type="inferred from homology"/>
<accession>A0A427AE13</accession>
<sequence length="163" mass="17616">MADQTAKGEELERKAAKTLGGWGIFCNKYDEAADLFDSAAICFKLAKNCILLPLSLSSLSFSAAIALPLGLVGEVCTAAKEHSDYVAAVLFLLVRLDGSLSVKQVSFSADATQSLNQAVKLFLEIGRLNMAARYYKNLVDSMDEGDVAKFTDAAQEYDSMTRL</sequence>
<dbReference type="Proteomes" id="UP000287651">
    <property type="component" value="Unassembled WGS sequence"/>
</dbReference>
<dbReference type="PANTHER" id="PTHR13768">
    <property type="entry name" value="SOLUBLE NSF ATTACHMENT PROTEIN SNAP"/>
    <property type="match status" value="1"/>
</dbReference>
<dbReference type="EMBL" id="AMZH03002768">
    <property type="protein sequence ID" value="RRT74464.1"/>
    <property type="molecule type" value="Genomic_DNA"/>
</dbReference>
<dbReference type="GO" id="GO:0005483">
    <property type="term" value="F:soluble NSF attachment protein activity"/>
    <property type="evidence" value="ECO:0007669"/>
    <property type="project" value="TreeGrafter"/>
</dbReference>
<comment type="similarity">
    <text evidence="1">Belongs to the SNAP family.</text>
</comment>
<keyword evidence="2" id="KW-0813">Transport</keyword>
<dbReference type="GO" id="GO:0005774">
    <property type="term" value="C:vacuolar membrane"/>
    <property type="evidence" value="ECO:0007669"/>
    <property type="project" value="TreeGrafter"/>
</dbReference>
<evidence type="ECO:0000256" key="1">
    <source>
        <dbReference type="ARBA" id="ARBA00010050"/>
    </source>
</evidence>
<evidence type="ECO:0000256" key="2">
    <source>
        <dbReference type="ARBA" id="ARBA00022448"/>
    </source>
</evidence>
<dbReference type="InterPro" id="IPR000744">
    <property type="entry name" value="NSF_attach"/>
</dbReference>
<dbReference type="GO" id="GO:0031201">
    <property type="term" value="C:SNARE complex"/>
    <property type="evidence" value="ECO:0007669"/>
    <property type="project" value="TreeGrafter"/>
</dbReference>
<evidence type="ECO:0000313" key="4">
    <source>
        <dbReference type="EMBL" id="RRT74464.1"/>
    </source>
</evidence>
<dbReference type="PANTHER" id="PTHR13768:SF8">
    <property type="entry name" value="ALPHA-SOLUBLE NSF ATTACHMENT PROTEIN"/>
    <property type="match status" value="1"/>
</dbReference>
<feature type="non-terminal residue" evidence="4">
    <location>
        <position position="163"/>
    </location>
</feature>
<keyword evidence="3" id="KW-0653">Protein transport</keyword>